<keyword evidence="4" id="KW-1133">Transmembrane helix</keyword>
<dbReference type="CDD" id="cd11386">
    <property type="entry name" value="MCP_signal"/>
    <property type="match status" value="1"/>
</dbReference>
<dbReference type="SUPFAM" id="SSF158472">
    <property type="entry name" value="HAMP domain-like"/>
    <property type="match status" value="1"/>
</dbReference>
<name>A0A2T1BY08_9CYAN</name>
<dbReference type="PANTHER" id="PTHR32089:SF114">
    <property type="entry name" value="METHYL-ACCEPTING CHEMOTAXIS PROTEIN MCPB"/>
    <property type="match status" value="1"/>
</dbReference>
<dbReference type="OrthoDB" id="419276at2"/>
<keyword evidence="8" id="KW-1185">Reference proteome</keyword>
<dbReference type="EMBL" id="PVWJ01000158">
    <property type="protein sequence ID" value="PSB00807.1"/>
    <property type="molecule type" value="Genomic_DNA"/>
</dbReference>
<sequence>MNANNNSFLRDFNYIPKESNESLDKKLSGSGNTLRRRLLLMILPTVLVPLAVASAIGFNVTQKRVINRELRQIQESSQLTSEASSVFLEQAFKIPNLVANNPLMVDALRRSAQQAEAQKLPQQEIEKNEAQFKSTKLLQPNTVLNGYLENAVKEATLAEMFLTERNGFNVAFSNPTSDFVQSDEKWWQNAKSKGRFIGNPEFDDSAKAVVVAISQAIKDPTSGKFLGVIKTGVPATNLDENLATYLSSSLVGSKLVQTLDSSSGTTINTISAKGISQSQQEVVGGKTLIKASQLLDRFAKNPDLTLEQLRQQLEAEEGITNVVVERLKHEHGIEVQALLEYEDKIFSLTTIPLTEWVAIASIDAAEVSAPGLELLGIFSLTALVLGGAAIGIILLLSQQLSKPLGNLTKTAQQVADGNLDTQAELVGTIEVQSLAQTFNSLVNRVKNLLQDQKQQSDSLETAIFQLVNDVEGAMDGDLTVRANLNSMEMSTVADIFNAIIDNLRDIAVQVRESTGKVNTSLETNEESIRLLSEKAVTEALEIRNTLGSIKQMTQSIQTVATSADRASAIADRAYTNAQEGSAVMVQTVDSILNLRTTVGETAKKMKRLGESSQKISQVVALIEEIALKTNLLAINASVEASRAGEQGQGFTVVAEQVGALAEQSAAATREIAQIVAAIQAETQDVATVMELGTSQVVDSSRLVESTNQRLIQVLEESQKINELMRSISEATVSQSETAQTVTQLMQQVTEASDERSAFSSQMASSIQETSQVAKKLAEKVAQFQV</sequence>
<accession>A0A2T1BY08</accession>
<organism evidence="7 8">
    <name type="scientific">Merismopedia glauca CCAP 1448/3</name>
    <dbReference type="NCBI Taxonomy" id="1296344"/>
    <lineage>
        <taxon>Bacteria</taxon>
        <taxon>Bacillati</taxon>
        <taxon>Cyanobacteriota</taxon>
        <taxon>Cyanophyceae</taxon>
        <taxon>Synechococcales</taxon>
        <taxon>Merismopediaceae</taxon>
        <taxon>Merismopedia</taxon>
    </lineage>
</organism>
<feature type="transmembrane region" description="Helical" evidence="4">
    <location>
        <begin position="38"/>
        <end position="58"/>
    </location>
</feature>
<dbReference type="Pfam" id="PF00015">
    <property type="entry name" value="MCPsignal"/>
    <property type="match status" value="1"/>
</dbReference>
<keyword evidence="4" id="KW-0812">Transmembrane</keyword>
<evidence type="ECO:0000256" key="3">
    <source>
        <dbReference type="PROSITE-ProRule" id="PRU00284"/>
    </source>
</evidence>
<comment type="similarity">
    <text evidence="2">Belongs to the methyl-accepting chemotaxis (MCP) protein family.</text>
</comment>
<dbReference type="Gene3D" id="6.10.340.10">
    <property type="match status" value="1"/>
</dbReference>
<dbReference type="SUPFAM" id="SSF58104">
    <property type="entry name" value="Methyl-accepting chemotaxis protein (MCP) signaling domain"/>
    <property type="match status" value="1"/>
</dbReference>
<dbReference type="PROSITE" id="PS50111">
    <property type="entry name" value="CHEMOTAXIS_TRANSDUC_2"/>
    <property type="match status" value="1"/>
</dbReference>
<dbReference type="GO" id="GO:0007165">
    <property type="term" value="P:signal transduction"/>
    <property type="evidence" value="ECO:0007669"/>
    <property type="project" value="UniProtKB-KW"/>
</dbReference>
<dbReference type="PANTHER" id="PTHR32089">
    <property type="entry name" value="METHYL-ACCEPTING CHEMOTAXIS PROTEIN MCPB"/>
    <property type="match status" value="1"/>
</dbReference>
<dbReference type="Gene3D" id="1.10.287.950">
    <property type="entry name" value="Methyl-accepting chemotaxis protein"/>
    <property type="match status" value="1"/>
</dbReference>
<evidence type="ECO:0000259" key="6">
    <source>
        <dbReference type="PROSITE" id="PS50885"/>
    </source>
</evidence>
<dbReference type="CDD" id="cd06225">
    <property type="entry name" value="HAMP"/>
    <property type="match status" value="1"/>
</dbReference>
<proteinExistence type="inferred from homology"/>
<comment type="caution">
    <text evidence="7">The sequence shown here is derived from an EMBL/GenBank/DDBJ whole genome shotgun (WGS) entry which is preliminary data.</text>
</comment>
<evidence type="ECO:0000256" key="4">
    <source>
        <dbReference type="SAM" id="Phobius"/>
    </source>
</evidence>
<evidence type="ECO:0000256" key="2">
    <source>
        <dbReference type="ARBA" id="ARBA00029447"/>
    </source>
</evidence>
<reference evidence="7 8" key="2">
    <citation type="submission" date="2018-03" db="EMBL/GenBank/DDBJ databases">
        <title>The ancient ancestry and fast evolution of plastids.</title>
        <authorList>
            <person name="Moore K.R."/>
            <person name="Magnabosco C."/>
            <person name="Momper L."/>
            <person name="Gold D.A."/>
            <person name="Bosak T."/>
            <person name="Fournier G.P."/>
        </authorList>
    </citation>
    <scope>NUCLEOTIDE SEQUENCE [LARGE SCALE GENOMIC DNA]</scope>
    <source>
        <strain evidence="7 8">CCAP 1448/3</strain>
    </source>
</reference>
<keyword evidence="4" id="KW-0472">Membrane</keyword>
<dbReference type="SMART" id="SM00283">
    <property type="entry name" value="MA"/>
    <property type="match status" value="1"/>
</dbReference>
<dbReference type="SMART" id="SM00304">
    <property type="entry name" value="HAMP"/>
    <property type="match status" value="2"/>
</dbReference>
<evidence type="ECO:0000313" key="8">
    <source>
        <dbReference type="Proteomes" id="UP000238762"/>
    </source>
</evidence>
<feature type="transmembrane region" description="Helical" evidence="4">
    <location>
        <begin position="374"/>
        <end position="396"/>
    </location>
</feature>
<dbReference type="PROSITE" id="PS50885">
    <property type="entry name" value="HAMP"/>
    <property type="match status" value="1"/>
</dbReference>
<dbReference type="Gene3D" id="3.30.450.20">
    <property type="entry name" value="PAS domain"/>
    <property type="match status" value="1"/>
</dbReference>
<gene>
    <name evidence="7" type="ORF">C7B64_21605</name>
</gene>
<dbReference type="Pfam" id="PF00672">
    <property type="entry name" value="HAMP"/>
    <property type="match status" value="1"/>
</dbReference>
<dbReference type="CDD" id="cd18773">
    <property type="entry name" value="PDC1_HK_sensor"/>
    <property type="match status" value="1"/>
</dbReference>
<dbReference type="InterPro" id="IPR004089">
    <property type="entry name" value="MCPsignal_dom"/>
</dbReference>
<dbReference type="InterPro" id="IPR003660">
    <property type="entry name" value="HAMP_dom"/>
</dbReference>
<evidence type="ECO:0000256" key="1">
    <source>
        <dbReference type="ARBA" id="ARBA00023224"/>
    </source>
</evidence>
<dbReference type="GO" id="GO:0016020">
    <property type="term" value="C:membrane"/>
    <property type="evidence" value="ECO:0007669"/>
    <property type="project" value="InterPro"/>
</dbReference>
<evidence type="ECO:0000259" key="5">
    <source>
        <dbReference type="PROSITE" id="PS50111"/>
    </source>
</evidence>
<feature type="domain" description="HAMP" evidence="6">
    <location>
        <begin position="398"/>
        <end position="450"/>
    </location>
</feature>
<feature type="domain" description="Methyl-accepting transducer" evidence="5">
    <location>
        <begin position="513"/>
        <end position="749"/>
    </location>
</feature>
<dbReference type="RefSeq" id="WP_106291272.1">
    <property type="nucleotide sequence ID" value="NZ_CAWNTC010000198.1"/>
</dbReference>
<protein>
    <submittedName>
        <fullName evidence="7">Methyl-accepting chemotaxis protein</fullName>
    </submittedName>
</protein>
<reference evidence="7 8" key="1">
    <citation type="submission" date="2018-02" db="EMBL/GenBank/DDBJ databases">
        <authorList>
            <person name="Cohen D.B."/>
            <person name="Kent A.D."/>
        </authorList>
    </citation>
    <scope>NUCLEOTIDE SEQUENCE [LARGE SCALE GENOMIC DNA]</scope>
    <source>
        <strain evidence="7 8">CCAP 1448/3</strain>
    </source>
</reference>
<dbReference type="Proteomes" id="UP000238762">
    <property type="component" value="Unassembled WGS sequence"/>
</dbReference>
<dbReference type="AlphaFoldDB" id="A0A2T1BY08"/>
<evidence type="ECO:0000313" key="7">
    <source>
        <dbReference type="EMBL" id="PSB00807.1"/>
    </source>
</evidence>
<keyword evidence="1 3" id="KW-0807">Transducer</keyword>